<organism evidence="3 4">
    <name type="scientific">Symbiodinium microadriaticum</name>
    <name type="common">Dinoflagellate</name>
    <name type="synonym">Zooxanthella microadriatica</name>
    <dbReference type="NCBI Taxonomy" id="2951"/>
    <lineage>
        <taxon>Eukaryota</taxon>
        <taxon>Sar</taxon>
        <taxon>Alveolata</taxon>
        <taxon>Dinophyceae</taxon>
        <taxon>Suessiales</taxon>
        <taxon>Symbiodiniaceae</taxon>
        <taxon>Symbiodinium</taxon>
    </lineage>
</organism>
<evidence type="ECO:0000256" key="2">
    <source>
        <dbReference type="SAM" id="Phobius"/>
    </source>
</evidence>
<feature type="compositionally biased region" description="Basic and acidic residues" evidence="1">
    <location>
        <begin position="87"/>
        <end position="101"/>
    </location>
</feature>
<reference evidence="3 4" key="1">
    <citation type="submission" date="2016-02" db="EMBL/GenBank/DDBJ databases">
        <title>Genome analysis of coral dinoflagellate symbionts highlights evolutionary adaptations to a symbiotic lifestyle.</title>
        <authorList>
            <person name="Aranda M."/>
            <person name="Li Y."/>
            <person name="Liew Y.J."/>
            <person name="Baumgarten S."/>
            <person name="Simakov O."/>
            <person name="Wilson M."/>
            <person name="Piel J."/>
            <person name="Ashoor H."/>
            <person name="Bougouffa S."/>
            <person name="Bajic V.B."/>
            <person name="Ryu T."/>
            <person name="Ravasi T."/>
            <person name="Bayer T."/>
            <person name="Micklem G."/>
            <person name="Kim H."/>
            <person name="Bhak J."/>
            <person name="Lajeunesse T.C."/>
            <person name="Voolstra C.R."/>
        </authorList>
    </citation>
    <scope>NUCLEOTIDE SEQUENCE [LARGE SCALE GENOMIC DNA]</scope>
    <source>
        <strain evidence="3 4">CCMP2467</strain>
    </source>
</reference>
<sequence>MDTGHHGPSLSMLATALVIHPAACGCLWRFLNPAARRCFIAACRELDFYCLQAVRGAGRTPGPITMDAFLPGGSAVAAPSADSSGESDLHEEAITRREDQNAARQAHSR</sequence>
<dbReference type="Proteomes" id="UP000186817">
    <property type="component" value="Unassembled WGS sequence"/>
</dbReference>
<evidence type="ECO:0000256" key="1">
    <source>
        <dbReference type="SAM" id="MobiDB-lite"/>
    </source>
</evidence>
<protein>
    <submittedName>
        <fullName evidence="3">Uncharacterized protein</fullName>
    </submittedName>
</protein>
<accession>A0A1Q9CRC9</accession>
<feature type="transmembrane region" description="Helical" evidence="2">
    <location>
        <begin position="12"/>
        <end position="31"/>
    </location>
</feature>
<keyword evidence="2" id="KW-0812">Transmembrane</keyword>
<feature type="region of interest" description="Disordered" evidence="1">
    <location>
        <begin position="76"/>
        <end position="109"/>
    </location>
</feature>
<comment type="caution">
    <text evidence="3">The sequence shown here is derived from an EMBL/GenBank/DDBJ whole genome shotgun (WGS) entry which is preliminary data.</text>
</comment>
<evidence type="ECO:0000313" key="3">
    <source>
        <dbReference type="EMBL" id="OLP85479.1"/>
    </source>
</evidence>
<proteinExistence type="predicted"/>
<keyword evidence="4" id="KW-1185">Reference proteome</keyword>
<dbReference type="EMBL" id="LSRX01000974">
    <property type="protein sequence ID" value="OLP85479.1"/>
    <property type="molecule type" value="Genomic_DNA"/>
</dbReference>
<keyword evidence="2" id="KW-0472">Membrane</keyword>
<name>A0A1Q9CRC9_SYMMI</name>
<keyword evidence="2" id="KW-1133">Transmembrane helix</keyword>
<gene>
    <name evidence="3" type="ORF">AK812_SmicGene33502</name>
</gene>
<dbReference type="AlphaFoldDB" id="A0A1Q9CRC9"/>
<evidence type="ECO:0000313" key="4">
    <source>
        <dbReference type="Proteomes" id="UP000186817"/>
    </source>
</evidence>